<proteinExistence type="predicted"/>
<protein>
    <submittedName>
        <fullName evidence="2">PIN domain-containing protein</fullName>
    </submittedName>
</protein>
<dbReference type="Proteomes" id="UP000663722">
    <property type="component" value="Chromosome"/>
</dbReference>
<dbReference type="Gene3D" id="3.40.50.1010">
    <property type="entry name" value="5'-nuclease"/>
    <property type="match status" value="1"/>
</dbReference>
<evidence type="ECO:0000313" key="2">
    <source>
        <dbReference type="EMBL" id="QTA92383.1"/>
    </source>
</evidence>
<dbReference type="AlphaFoldDB" id="A0A975GTQ6"/>
<dbReference type="SUPFAM" id="SSF88723">
    <property type="entry name" value="PIN domain-like"/>
    <property type="match status" value="1"/>
</dbReference>
<dbReference type="EMBL" id="CP061800">
    <property type="protein sequence ID" value="QTA92383.1"/>
    <property type="molecule type" value="Genomic_DNA"/>
</dbReference>
<reference evidence="2" key="1">
    <citation type="journal article" date="2021" name="Microb. Physiol.">
        <title>Proteogenomic Insights into the Physiology of Marine, Sulfate-Reducing, Filamentous Desulfonema limicola and Desulfonema magnum.</title>
        <authorList>
            <person name="Schnaars V."/>
            <person name="Wohlbrand L."/>
            <person name="Scheve S."/>
            <person name="Hinrichs C."/>
            <person name="Reinhardt R."/>
            <person name="Rabus R."/>
        </authorList>
    </citation>
    <scope>NUCLEOTIDE SEQUENCE</scope>
    <source>
        <strain evidence="2">4be13</strain>
    </source>
</reference>
<dbReference type="InterPro" id="IPR002716">
    <property type="entry name" value="PIN_dom"/>
</dbReference>
<organism evidence="2 3">
    <name type="scientific">Desulfonema magnum</name>
    <dbReference type="NCBI Taxonomy" id="45655"/>
    <lineage>
        <taxon>Bacteria</taxon>
        <taxon>Pseudomonadati</taxon>
        <taxon>Thermodesulfobacteriota</taxon>
        <taxon>Desulfobacteria</taxon>
        <taxon>Desulfobacterales</taxon>
        <taxon>Desulfococcaceae</taxon>
        <taxon>Desulfonema</taxon>
    </lineage>
</organism>
<dbReference type="InterPro" id="IPR029060">
    <property type="entry name" value="PIN-like_dom_sf"/>
</dbReference>
<feature type="domain" description="PIN" evidence="1">
    <location>
        <begin position="5"/>
        <end position="121"/>
    </location>
</feature>
<sequence>MKNTLIDAGPLIALFDKSDKFHDIVKKFLSDYFGSLITTWPVITETTHMLDFNVRVQIDFLKWLYKGAIRIASLRDEHLERLIELSEKYSDIPMDLADGSLLVVSELTGIKDIITIDSDYYIYRTKDKRALKNLLEPYIAPLK</sequence>
<keyword evidence="3" id="KW-1185">Reference proteome</keyword>
<dbReference type="KEGG" id="dmm:dnm_084620"/>
<accession>A0A975GTQ6</accession>
<evidence type="ECO:0000313" key="3">
    <source>
        <dbReference type="Proteomes" id="UP000663722"/>
    </source>
</evidence>
<name>A0A975GTQ6_9BACT</name>
<dbReference type="RefSeq" id="WP_207679769.1">
    <property type="nucleotide sequence ID" value="NZ_CP061800.1"/>
</dbReference>
<gene>
    <name evidence="2" type="ORF">dnm_084620</name>
</gene>
<evidence type="ECO:0000259" key="1">
    <source>
        <dbReference type="Pfam" id="PF01850"/>
    </source>
</evidence>
<dbReference type="Pfam" id="PF01850">
    <property type="entry name" value="PIN"/>
    <property type="match status" value="1"/>
</dbReference>